<dbReference type="GO" id="GO:0034599">
    <property type="term" value="P:cellular response to oxidative stress"/>
    <property type="evidence" value="ECO:0007669"/>
    <property type="project" value="TreeGrafter"/>
</dbReference>
<evidence type="ECO:0000259" key="5">
    <source>
        <dbReference type="Pfam" id="PF04313"/>
    </source>
</evidence>
<dbReference type="InterPro" id="IPR014025">
    <property type="entry name" value="Glutaredoxin_subgr"/>
</dbReference>
<dbReference type="PROSITE" id="PS51354">
    <property type="entry name" value="GLUTAREDOXIN_2"/>
    <property type="match status" value="1"/>
</dbReference>
<dbReference type="PRINTS" id="PR00160">
    <property type="entry name" value="GLUTAREDOXIN"/>
</dbReference>
<dbReference type="InterPro" id="IPR036249">
    <property type="entry name" value="Thioredoxin-like_sf"/>
</dbReference>
<dbReference type="NCBIfam" id="TIGR02190">
    <property type="entry name" value="GlrX-dom"/>
    <property type="match status" value="1"/>
</dbReference>
<dbReference type="InterPro" id="IPR011906">
    <property type="entry name" value="Glutaredoxin_dom"/>
</dbReference>
<name>A0A7G2JY60_HAEIF</name>
<proteinExistence type="inferred from homology"/>
<evidence type="ECO:0000259" key="4">
    <source>
        <dbReference type="Pfam" id="PF00462"/>
    </source>
</evidence>
<dbReference type="Pfam" id="PF00462">
    <property type="entry name" value="Glutaredoxin"/>
    <property type="match status" value="1"/>
</dbReference>
<evidence type="ECO:0000256" key="1">
    <source>
        <dbReference type="ARBA" id="ARBA00007787"/>
    </source>
</evidence>
<dbReference type="InterPro" id="IPR011767">
    <property type="entry name" value="GLR_AS"/>
</dbReference>
<accession>A0A7G2JY60</accession>
<comment type="caution">
    <text evidence="6">The sequence shown here is derived from an EMBL/GenBank/DDBJ whole genome shotgun (WGS) entry which is preliminary data.</text>
</comment>
<dbReference type="InterPro" id="IPR007409">
    <property type="entry name" value="Restrct_endonuc_type1_HsdR_N"/>
</dbReference>
<dbReference type="PANTHER" id="PTHR45694:SF18">
    <property type="entry name" value="GLUTAREDOXIN-1-RELATED"/>
    <property type="match status" value="1"/>
</dbReference>
<evidence type="ECO:0000313" key="6">
    <source>
        <dbReference type="EMBL" id="EFA28382.1"/>
    </source>
</evidence>
<dbReference type="SUPFAM" id="SSF52833">
    <property type="entry name" value="Thioredoxin-like"/>
    <property type="match status" value="2"/>
</dbReference>
<dbReference type="GO" id="GO:0005737">
    <property type="term" value="C:cytoplasm"/>
    <property type="evidence" value="ECO:0007669"/>
    <property type="project" value="TreeGrafter"/>
</dbReference>
<sequence length="251" mass="28104">KKGLDIDSAHFDLLYPVPLASSGEKVKQRFEQNLFSCMRQVPYSASSNETVDMVLFVNGLPIITLELKNHWTGQTAIDAQKQYRNRDLSQTLFHFGRCLAHFALDTEEAYMTTKFTEGMGMLVGKEDLGFGKRSWRYSMLVKNGVVEKMFIEPNEPGDPFKVSDADTMLKYLAPQHQVQESISIFTKPGCPFCAKAKQLLHDKGLSFEEIILGHDATIVSVRAVSGRTTVPQVFIGGKHIGGSDDLEKYFA</sequence>
<dbReference type="PROSITE" id="PS00195">
    <property type="entry name" value="GLUTAREDOXIN_1"/>
    <property type="match status" value="1"/>
</dbReference>
<feature type="non-terminal residue" evidence="6">
    <location>
        <position position="1"/>
    </location>
</feature>
<organism evidence="6">
    <name type="scientific">Haemophilus influenzae HK1212</name>
    <dbReference type="NCBI Taxonomy" id="456482"/>
    <lineage>
        <taxon>Bacteria</taxon>
        <taxon>Pseudomonadati</taxon>
        <taxon>Pseudomonadota</taxon>
        <taxon>Gammaproteobacteria</taxon>
        <taxon>Pasteurellales</taxon>
        <taxon>Pasteurellaceae</taxon>
        <taxon>Haemophilus</taxon>
    </lineage>
</organism>
<dbReference type="Pfam" id="PF04313">
    <property type="entry name" value="HSDR_N"/>
    <property type="match status" value="1"/>
</dbReference>
<dbReference type="GO" id="GO:0009307">
    <property type="term" value="P:DNA restriction-modification system"/>
    <property type="evidence" value="ECO:0007669"/>
    <property type="project" value="UniProtKB-KW"/>
</dbReference>
<evidence type="ECO:0000256" key="2">
    <source>
        <dbReference type="ARBA" id="ARBA00023157"/>
    </source>
</evidence>
<dbReference type="GO" id="GO:0003677">
    <property type="term" value="F:DNA binding"/>
    <property type="evidence" value="ECO:0007669"/>
    <property type="project" value="UniProtKB-KW"/>
</dbReference>
<feature type="domain" description="Glutaredoxin" evidence="4">
    <location>
        <begin position="182"/>
        <end position="240"/>
    </location>
</feature>
<dbReference type="FunFam" id="3.40.30.10:FF:000171">
    <property type="entry name" value="Glutathione amide-dependent peroxidase"/>
    <property type="match status" value="1"/>
</dbReference>
<dbReference type="GO" id="GO:0015038">
    <property type="term" value="F:glutathione disulfide oxidoreductase activity"/>
    <property type="evidence" value="ECO:0007669"/>
    <property type="project" value="TreeGrafter"/>
</dbReference>
<dbReference type="AlphaFoldDB" id="A0A7G2JY60"/>
<keyword evidence="2" id="KW-1015">Disulfide bond</keyword>
<dbReference type="InterPro" id="IPR002109">
    <property type="entry name" value="Glutaredoxin"/>
</dbReference>
<reference evidence="6" key="1">
    <citation type="journal article" date="2010" name="Genomics">
        <title>Tracing phylogenomic events leading to diversity of Haemophilus influenzae and the emergence of Brazilian Purpuric Fever (BPF)-associated clones.</title>
        <authorList>
            <person name="Papazisi L."/>
            <person name="Ratnayake S."/>
            <person name="Remortel B.G."/>
            <person name="Bock G.R."/>
            <person name="Liang W."/>
            <person name="Saeed A.I."/>
            <person name="Liu J."/>
            <person name="Fleischmann R.D."/>
            <person name="Kilian M."/>
            <person name="Peterson S.N."/>
        </authorList>
    </citation>
    <scope>NUCLEOTIDE SEQUENCE [LARGE SCALE GENOMIC DNA]</scope>
    <source>
        <strain evidence="6">HK1212</strain>
    </source>
</reference>
<dbReference type="EMBL" id="ABFC01000778">
    <property type="protein sequence ID" value="EFA28382.1"/>
    <property type="molecule type" value="Genomic_DNA"/>
</dbReference>
<feature type="domain" description="Restriction endonuclease type I HsdR N-terminal" evidence="5">
    <location>
        <begin position="28"/>
        <end position="116"/>
    </location>
</feature>
<dbReference type="GO" id="GO:0005524">
    <property type="term" value="F:ATP binding"/>
    <property type="evidence" value="ECO:0007669"/>
    <property type="project" value="UniProtKB-KW"/>
</dbReference>
<keyword evidence="3" id="KW-0676">Redox-active center</keyword>
<gene>
    <name evidence="6" type="ORF">HAINFHK1212_0844</name>
</gene>
<protein>
    <submittedName>
        <fullName evidence="6">Uncharacterized protein</fullName>
    </submittedName>
</protein>
<dbReference type="PANTHER" id="PTHR45694">
    <property type="entry name" value="GLUTAREDOXIN 2"/>
    <property type="match status" value="1"/>
</dbReference>
<comment type="similarity">
    <text evidence="1">Belongs to the glutaredoxin family.</text>
</comment>
<dbReference type="CDD" id="cd03029">
    <property type="entry name" value="GRX_hybridPRX5"/>
    <property type="match status" value="1"/>
</dbReference>
<dbReference type="Gene3D" id="3.40.30.10">
    <property type="entry name" value="Glutaredoxin"/>
    <property type="match status" value="2"/>
</dbReference>
<dbReference type="GO" id="GO:0009035">
    <property type="term" value="F:type I site-specific deoxyribonuclease activity"/>
    <property type="evidence" value="ECO:0007669"/>
    <property type="project" value="UniProtKB-EC"/>
</dbReference>
<evidence type="ECO:0000256" key="3">
    <source>
        <dbReference type="ARBA" id="ARBA00023284"/>
    </source>
</evidence>